<proteinExistence type="inferred from homology"/>
<dbReference type="GO" id="GO:0042277">
    <property type="term" value="F:peptide binding"/>
    <property type="evidence" value="ECO:0007669"/>
    <property type="project" value="TreeGrafter"/>
</dbReference>
<gene>
    <name evidence="3" type="ORF">GPUH_LOCUS8662</name>
</gene>
<dbReference type="GO" id="GO:0016020">
    <property type="term" value="C:membrane"/>
    <property type="evidence" value="ECO:0007669"/>
    <property type="project" value="TreeGrafter"/>
</dbReference>
<dbReference type="WBParaSite" id="GPUH_0000867001-mRNA-1">
    <property type="protein sequence ID" value="GPUH_0000867001-mRNA-1"/>
    <property type="gene ID" value="GPUH_0000867001"/>
</dbReference>
<dbReference type="Pfam" id="PF11838">
    <property type="entry name" value="ERAP1_C"/>
    <property type="match status" value="1"/>
</dbReference>
<dbReference type="GO" id="GO:0008270">
    <property type="term" value="F:zinc ion binding"/>
    <property type="evidence" value="ECO:0007669"/>
    <property type="project" value="TreeGrafter"/>
</dbReference>
<dbReference type="GO" id="GO:0005737">
    <property type="term" value="C:cytoplasm"/>
    <property type="evidence" value="ECO:0007669"/>
    <property type="project" value="TreeGrafter"/>
</dbReference>
<evidence type="ECO:0000313" key="3">
    <source>
        <dbReference type="EMBL" id="VDK64260.1"/>
    </source>
</evidence>
<dbReference type="GO" id="GO:0070006">
    <property type="term" value="F:metalloaminopeptidase activity"/>
    <property type="evidence" value="ECO:0007669"/>
    <property type="project" value="TreeGrafter"/>
</dbReference>
<name>A0A183DIW9_9BILA</name>
<dbReference type="PANTHER" id="PTHR11533:SF299">
    <property type="entry name" value="AMINOPEPTIDASE"/>
    <property type="match status" value="1"/>
</dbReference>
<dbReference type="GO" id="GO:0006508">
    <property type="term" value="P:proteolysis"/>
    <property type="evidence" value="ECO:0007669"/>
    <property type="project" value="TreeGrafter"/>
</dbReference>
<dbReference type="OrthoDB" id="10031169at2759"/>
<reference evidence="3 4" key="2">
    <citation type="submission" date="2018-11" db="EMBL/GenBank/DDBJ databases">
        <authorList>
            <consortium name="Pathogen Informatics"/>
        </authorList>
    </citation>
    <scope>NUCLEOTIDE SEQUENCE [LARGE SCALE GENOMIC DNA]</scope>
</reference>
<dbReference type="Proteomes" id="UP000271098">
    <property type="component" value="Unassembled WGS sequence"/>
</dbReference>
<sequence>MKEIDVRSRARILGDAFALAEANSIPYDIPLNLTQYLAKESEFLPWTTALSGFGTIVQNFADEPETQYVRDYLRPLIAPLYSRIDWKTLETAYLDDKLFFEKSVI</sequence>
<dbReference type="PANTHER" id="PTHR11533">
    <property type="entry name" value="PROTEASE M1 ZINC METALLOPROTEASE"/>
    <property type="match status" value="1"/>
</dbReference>
<evidence type="ECO:0000313" key="4">
    <source>
        <dbReference type="Proteomes" id="UP000271098"/>
    </source>
</evidence>
<dbReference type="GO" id="GO:0043171">
    <property type="term" value="P:peptide catabolic process"/>
    <property type="evidence" value="ECO:0007669"/>
    <property type="project" value="TreeGrafter"/>
</dbReference>
<reference evidence="5" key="1">
    <citation type="submission" date="2016-06" db="UniProtKB">
        <authorList>
            <consortium name="WormBaseParasite"/>
        </authorList>
    </citation>
    <scope>IDENTIFICATION</scope>
</reference>
<dbReference type="InterPro" id="IPR050344">
    <property type="entry name" value="Peptidase_M1_aminopeptidases"/>
</dbReference>
<protein>
    <submittedName>
        <fullName evidence="5">ERAP1_C domain-containing protein</fullName>
    </submittedName>
</protein>
<feature type="domain" description="ERAP1-like C-terminal" evidence="2">
    <location>
        <begin position="3"/>
        <end position="95"/>
    </location>
</feature>
<evidence type="ECO:0000259" key="2">
    <source>
        <dbReference type="Pfam" id="PF11838"/>
    </source>
</evidence>
<dbReference type="AlphaFoldDB" id="A0A183DIW9"/>
<evidence type="ECO:0000256" key="1">
    <source>
        <dbReference type="ARBA" id="ARBA00010136"/>
    </source>
</evidence>
<keyword evidence="4" id="KW-1185">Reference proteome</keyword>
<accession>A0A183DIW9</accession>
<dbReference type="EMBL" id="UYRT01025852">
    <property type="protein sequence ID" value="VDK64260.1"/>
    <property type="molecule type" value="Genomic_DNA"/>
</dbReference>
<organism evidence="5">
    <name type="scientific">Gongylonema pulchrum</name>
    <dbReference type="NCBI Taxonomy" id="637853"/>
    <lineage>
        <taxon>Eukaryota</taxon>
        <taxon>Metazoa</taxon>
        <taxon>Ecdysozoa</taxon>
        <taxon>Nematoda</taxon>
        <taxon>Chromadorea</taxon>
        <taxon>Rhabditida</taxon>
        <taxon>Spirurina</taxon>
        <taxon>Spiruromorpha</taxon>
        <taxon>Spiruroidea</taxon>
        <taxon>Gongylonematidae</taxon>
        <taxon>Gongylonema</taxon>
    </lineage>
</organism>
<dbReference type="GO" id="GO:0005615">
    <property type="term" value="C:extracellular space"/>
    <property type="evidence" value="ECO:0007669"/>
    <property type="project" value="TreeGrafter"/>
</dbReference>
<comment type="similarity">
    <text evidence="1">Belongs to the peptidase M1 family.</text>
</comment>
<dbReference type="InterPro" id="IPR024571">
    <property type="entry name" value="ERAP1-like_C_dom"/>
</dbReference>
<evidence type="ECO:0000313" key="5">
    <source>
        <dbReference type="WBParaSite" id="GPUH_0000867001-mRNA-1"/>
    </source>
</evidence>
<dbReference type="Gene3D" id="1.25.50.20">
    <property type="match status" value="1"/>
</dbReference>